<feature type="region of interest" description="Disordered" evidence="10">
    <location>
        <begin position="31"/>
        <end position="58"/>
    </location>
</feature>
<keyword evidence="7 11" id="KW-0472">Membrane</keyword>
<evidence type="ECO:0008006" key="14">
    <source>
        <dbReference type="Google" id="ProtNLM"/>
    </source>
</evidence>
<dbReference type="EMBL" id="JALNTZ010000003">
    <property type="protein sequence ID" value="KAJ3659983.1"/>
    <property type="molecule type" value="Genomic_DNA"/>
</dbReference>
<gene>
    <name evidence="12" type="ORF">Zmor_011643</name>
</gene>
<keyword evidence="2" id="KW-1003">Cell membrane</keyword>
<evidence type="ECO:0000313" key="13">
    <source>
        <dbReference type="Proteomes" id="UP001168821"/>
    </source>
</evidence>
<accession>A0AA38IL39</accession>
<evidence type="ECO:0000256" key="9">
    <source>
        <dbReference type="ARBA" id="ARBA00023224"/>
    </source>
</evidence>
<name>A0AA38IL39_9CUCU</name>
<dbReference type="Proteomes" id="UP001168821">
    <property type="component" value="Unassembled WGS sequence"/>
</dbReference>
<dbReference type="Pfam" id="PF02949">
    <property type="entry name" value="7tm_6"/>
    <property type="match status" value="1"/>
</dbReference>
<dbReference type="PANTHER" id="PTHR21137:SF35">
    <property type="entry name" value="ODORANT RECEPTOR 19A-RELATED"/>
    <property type="match status" value="1"/>
</dbReference>
<evidence type="ECO:0000256" key="5">
    <source>
        <dbReference type="ARBA" id="ARBA00022725"/>
    </source>
</evidence>
<dbReference type="InterPro" id="IPR004117">
    <property type="entry name" value="7tm6_olfct_rcpt"/>
</dbReference>
<comment type="subcellular location">
    <subcellularLocation>
        <location evidence="1">Cell membrane</location>
        <topology evidence="1">Multi-pass membrane protein</topology>
    </subcellularLocation>
</comment>
<evidence type="ECO:0000256" key="4">
    <source>
        <dbReference type="ARBA" id="ARBA00022692"/>
    </source>
</evidence>
<evidence type="ECO:0000256" key="11">
    <source>
        <dbReference type="SAM" id="Phobius"/>
    </source>
</evidence>
<keyword evidence="8" id="KW-0675">Receptor</keyword>
<keyword evidence="13" id="KW-1185">Reference proteome</keyword>
<dbReference type="AlphaFoldDB" id="A0AA38IL39"/>
<protein>
    <recommendedName>
        <fullName evidence="14">Odorant receptor</fullName>
    </recommendedName>
</protein>
<evidence type="ECO:0000256" key="8">
    <source>
        <dbReference type="ARBA" id="ARBA00023170"/>
    </source>
</evidence>
<dbReference type="GO" id="GO:0005549">
    <property type="term" value="F:odorant binding"/>
    <property type="evidence" value="ECO:0007669"/>
    <property type="project" value="InterPro"/>
</dbReference>
<dbReference type="PANTHER" id="PTHR21137">
    <property type="entry name" value="ODORANT RECEPTOR"/>
    <property type="match status" value="1"/>
</dbReference>
<evidence type="ECO:0000313" key="12">
    <source>
        <dbReference type="EMBL" id="KAJ3659983.1"/>
    </source>
</evidence>
<dbReference type="GO" id="GO:0004984">
    <property type="term" value="F:olfactory receptor activity"/>
    <property type="evidence" value="ECO:0007669"/>
    <property type="project" value="InterPro"/>
</dbReference>
<feature type="transmembrane region" description="Helical" evidence="11">
    <location>
        <begin position="544"/>
        <end position="566"/>
    </location>
</feature>
<feature type="transmembrane region" description="Helical" evidence="11">
    <location>
        <begin position="511"/>
        <end position="538"/>
    </location>
</feature>
<keyword evidence="3" id="KW-0716">Sensory transduction</keyword>
<evidence type="ECO:0000256" key="2">
    <source>
        <dbReference type="ARBA" id="ARBA00022475"/>
    </source>
</evidence>
<sequence>MKSVVAIYDINHALIAIFFISESDFATAGPSSKRSFDCVSPAETQERPPKRRPGIDPQSIVNSFARQSLTKPPSRSPSPIIPPFIFPYFIPNPVGHIPIPHSPTPAHLHPPRRFRPRVPVHSRAVRTLTPLFMAQAPSSPKTVPPGTELPPLPDMDDGVKPLSEYQVFCVWRAQWERQYYQERRLTHRTLDAALFLDSYCLSLDGGFSIIECTDLLNSQLRIGVGYVVTELVILKRLLWRLSKLDRALALTTVNCDVSESSFGGYSELVSGPESNIPESLSVNVEEKIVDDLNKVKEIITGTGVSTEIVKVFRIGQHLPLKNRVIKVILPTPELAQKSLVTGSALLWKQSAIKRLDTECRPYTRYLNDATHKRTKLIQKEVKYVTTFVKVHLVLAVITGCIIIPVGKERKLQFILTFLKDHHLSILEMLYYPMFPIYALLSVRLPHGLLYFVSHTKFSVYVCLDFIQEICSDYDNKDDNELLESKEYQDVVRERLISVVTKMQNLMKVTNYAANICYEMIPAIAISGFLMGLSAMSFAYLGDFFGYWCYFQNFMWCFATASVLVIYTHCGQTFENVTGKLFGGLCETRWTSFDRSNRKIFLLTLMAVQEPKKLSFTDTVSCNYELGVQVSKIVYSFAAVMAKLSEFHETK</sequence>
<evidence type="ECO:0000256" key="3">
    <source>
        <dbReference type="ARBA" id="ARBA00022606"/>
    </source>
</evidence>
<keyword evidence="9" id="KW-0807">Transducer</keyword>
<evidence type="ECO:0000256" key="6">
    <source>
        <dbReference type="ARBA" id="ARBA00022989"/>
    </source>
</evidence>
<dbReference type="GO" id="GO:0005886">
    <property type="term" value="C:plasma membrane"/>
    <property type="evidence" value="ECO:0007669"/>
    <property type="project" value="UniProtKB-SubCell"/>
</dbReference>
<proteinExistence type="predicted"/>
<organism evidence="12 13">
    <name type="scientific">Zophobas morio</name>
    <dbReference type="NCBI Taxonomy" id="2755281"/>
    <lineage>
        <taxon>Eukaryota</taxon>
        <taxon>Metazoa</taxon>
        <taxon>Ecdysozoa</taxon>
        <taxon>Arthropoda</taxon>
        <taxon>Hexapoda</taxon>
        <taxon>Insecta</taxon>
        <taxon>Pterygota</taxon>
        <taxon>Neoptera</taxon>
        <taxon>Endopterygota</taxon>
        <taxon>Coleoptera</taxon>
        <taxon>Polyphaga</taxon>
        <taxon>Cucujiformia</taxon>
        <taxon>Tenebrionidae</taxon>
        <taxon>Zophobas</taxon>
    </lineage>
</organism>
<dbReference type="GO" id="GO:0007165">
    <property type="term" value="P:signal transduction"/>
    <property type="evidence" value="ECO:0007669"/>
    <property type="project" value="UniProtKB-KW"/>
</dbReference>
<evidence type="ECO:0000256" key="7">
    <source>
        <dbReference type="ARBA" id="ARBA00023136"/>
    </source>
</evidence>
<keyword evidence="6 11" id="KW-1133">Transmembrane helix</keyword>
<comment type="caution">
    <text evidence="12">The sequence shown here is derived from an EMBL/GenBank/DDBJ whole genome shotgun (WGS) entry which is preliminary data.</text>
</comment>
<feature type="transmembrane region" description="Helical" evidence="11">
    <location>
        <begin position="383"/>
        <end position="405"/>
    </location>
</feature>
<evidence type="ECO:0000256" key="10">
    <source>
        <dbReference type="SAM" id="MobiDB-lite"/>
    </source>
</evidence>
<evidence type="ECO:0000256" key="1">
    <source>
        <dbReference type="ARBA" id="ARBA00004651"/>
    </source>
</evidence>
<keyword evidence="5" id="KW-0552">Olfaction</keyword>
<keyword evidence="4 11" id="KW-0812">Transmembrane</keyword>
<reference evidence="12" key="1">
    <citation type="journal article" date="2023" name="G3 (Bethesda)">
        <title>Whole genome assemblies of Zophobas morio and Tenebrio molitor.</title>
        <authorList>
            <person name="Kaur S."/>
            <person name="Stinson S.A."/>
            <person name="diCenzo G.C."/>
        </authorList>
    </citation>
    <scope>NUCLEOTIDE SEQUENCE</scope>
    <source>
        <strain evidence="12">QUZm001</strain>
    </source>
</reference>